<keyword evidence="2" id="KW-1185">Reference proteome</keyword>
<dbReference type="Proteomes" id="UP001472677">
    <property type="component" value="Unassembled WGS sequence"/>
</dbReference>
<evidence type="ECO:0000313" key="1">
    <source>
        <dbReference type="EMBL" id="KAK8545151.1"/>
    </source>
</evidence>
<gene>
    <name evidence="1" type="ORF">V6N12_025996</name>
</gene>
<evidence type="ECO:0000313" key="2">
    <source>
        <dbReference type="Proteomes" id="UP001472677"/>
    </source>
</evidence>
<organism evidence="1 2">
    <name type="scientific">Hibiscus sabdariffa</name>
    <name type="common">roselle</name>
    <dbReference type="NCBI Taxonomy" id="183260"/>
    <lineage>
        <taxon>Eukaryota</taxon>
        <taxon>Viridiplantae</taxon>
        <taxon>Streptophyta</taxon>
        <taxon>Embryophyta</taxon>
        <taxon>Tracheophyta</taxon>
        <taxon>Spermatophyta</taxon>
        <taxon>Magnoliopsida</taxon>
        <taxon>eudicotyledons</taxon>
        <taxon>Gunneridae</taxon>
        <taxon>Pentapetalae</taxon>
        <taxon>rosids</taxon>
        <taxon>malvids</taxon>
        <taxon>Malvales</taxon>
        <taxon>Malvaceae</taxon>
        <taxon>Malvoideae</taxon>
        <taxon>Hibiscus</taxon>
    </lineage>
</organism>
<accession>A0ABR2DQG8</accession>
<sequence length="101" mass="11006">MLLGQQEIGYSSDTIAVMEVHIEIKDMGRYTIGLFGFKTIVGEVVSSHFDSSSVERCTEIRVELPLLSAGVIVHASQWGSVALSPVGQEYTSLTFQSNDNP</sequence>
<comment type="caution">
    <text evidence="1">The sequence shown here is derived from an EMBL/GenBank/DDBJ whole genome shotgun (WGS) entry which is preliminary data.</text>
</comment>
<name>A0ABR2DQG8_9ROSI</name>
<proteinExistence type="predicted"/>
<protein>
    <submittedName>
        <fullName evidence="1">Uncharacterized protein</fullName>
    </submittedName>
</protein>
<dbReference type="EMBL" id="JBBPBM010000023">
    <property type="protein sequence ID" value="KAK8545151.1"/>
    <property type="molecule type" value="Genomic_DNA"/>
</dbReference>
<reference evidence="1 2" key="1">
    <citation type="journal article" date="2024" name="G3 (Bethesda)">
        <title>Genome assembly of Hibiscus sabdariffa L. provides insights into metabolisms of medicinal natural products.</title>
        <authorList>
            <person name="Kim T."/>
        </authorList>
    </citation>
    <scope>NUCLEOTIDE SEQUENCE [LARGE SCALE GENOMIC DNA]</scope>
    <source>
        <strain evidence="1">TK-2024</strain>
        <tissue evidence="1">Old leaves</tissue>
    </source>
</reference>